<evidence type="ECO:0000313" key="4">
    <source>
        <dbReference type="EMBL" id="KAF7564193.1"/>
    </source>
</evidence>
<dbReference type="InterPro" id="IPR016197">
    <property type="entry name" value="Chromo-like_dom_sf"/>
</dbReference>
<organism evidence="5 7">
    <name type="scientific">Pyrenophora tritici-repentis</name>
    <dbReference type="NCBI Taxonomy" id="45151"/>
    <lineage>
        <taxon>Eukaryota</taxon>
        <taxon>Fungi</taxon>
        <taxon>Dikarya</taxon>
        <taxon>Ascomycota</taxon>
        <taxon>Pezizomycotina</taxon>
        <taxon>Dothideomycetes</taxon>
        <taxon>Pleosporomycetidae</taxon>
        <taxon>Pleosporales</taxon>
        <taxon>Pleosporineae</taxon>
        <taxon>Pleosporaceae</taxon>
        <taxon>Pyrenophora</taxon>
    </lineage>
</organism>
<evidence type="ECO:0000313" key="7">
    <source>
        <dbReference type="Proteomes" id="UP000249757"/>
    </source>
</evidence>
<sequence>MAYELDLPPQLKAIFPAFHPWLLQPYEDDALPGQPRPGDAAPPEVHLGNDGVTEYVVSQVLDSRIRRNLVDPHTGERGLLQYKVEWVGDDQSEPWQPYHNLRSCKESVQDFHSRNPGRPGPHATFHDYDDDGQLAIALLQLLDSKYSNKFAPQSEL</sequence>
<reference evidence="4 6" key="1">
    <citation type="journal article" date="2018" name="BMC Genomics">
        <title>Comparative genomics of the wheat fungal pathogen Pyrenophora tritici-repentis reveals chromosomal variations and genome plasticity.</title>
        <authorList>
            <person name="Moolhuijzen P."/>
            <person name="See P.T."/>
            <person name="Hane J.K."/>
            <person name="Shi G."/>
            <person name="Liu Z."/>
            <person name="Oliver R.P."/>
            <person name="Moffat C.S."/>
        </authorList>
    </citation>
    <scope>NUCLEOTIDE SEQUENCE [LARGE SCALE GENOMIC DNA]</scope>
    <source>
        <strain evidence="4">M4</strain>
    </source>
</reference>
<feature type="domain" description="Chromo" evidence="3">
    <location>
        <begin position="55"/>
        <end position="123"/>
    </location>
</feature>
<feature type="region of interest" description="Disordered" evidence="2">
    <location>
        <begin position="29"/>
        <end position="48"/>
    </location>
</feature>
<dbReference type="Proteomes" id="UP000249757">
    <property type="component" value="Unassembled WGS sequence"/>
</dbReference>
<evidence type="ECO:0000256" key="2">
    <source>
        <dbReference type="SAM" id="MobiDB-lite"/>
    </source>
</evidence>
<dbReference type="InterPro" id="IPR000953">
    <property type="entry name" value="Chromo/chromo_shadow_dom"/>
</dbReference>
<evidence type="ECO:0000259" key="3">
    <source>
        <dbReference type="PROSITE" id="PS50013"/>
    </source>
</evidence>
<dbReference type="PROSITE" id="PS50013">
    <property type="entry name" value="CHROMO_2"/>
    <property type="match status" value="1"/>
</dbReference>
<reference evidence="7" key="4">
    <citation type="journal article" date="2022" name="Microb. Genom.">
        <title>A global pangenome for the wheat fungal pathogen Pyrenophora tritici-repentis and prediction of effector protein structural homology.</title>
        <authorList>
            <person name="Moolhuijzen P.M."/>
            <person name="See P.T."/>
            <person name="Shi G."/>
            <person name="Powell H.R."/>
            <person name="Cockram J."/>
            <person name="Jorgensen L.N."/>
            <person name="Benslimane H."/>
            <person name="Strelkov S.E."/>
            <person name="Turner J."/>
            <person name="Liu Z."/>
            <person name="Moffat C.S."/>
        </authorList>
    </citation>
    <scope>NUCLEOTIDE SEQUENCE [LARGE SCALE GENOMIC DNA]</scope>
</reference>
<comment type="subunit">
    <text evidence="1">Component of the NuA4 histone acetyltransferase complex.</text>
</comment>
<evidence type="ECO:0000313" key="6">
    <source>
        <dbReference type="Proteomes" id="UP000245464"/>
    </source>
</evidence>
<dbReference type="EMBL" id="NQIK02000028">
    <property type="protein sequence ID" value="KAF7564193.1"/>
    <property type="molecule type" value="Genomic_DNA"/>
</dbReference>
<dbReference type="Proteomes" id="UP000245464">
    <property type="component" value="Unassembled WGS sequence"/>
</dbReference>
<dbReference type="AlphaFoldDB" id="A0A316ZJ89"/>
<reference evidence="5" key="2">
    <citation type="submission" date="2021-05" db="EMBL/GenBank/DDBJ databases">
        <authorList>
            <person name="Moolhuijzen P.M."/>
            <person name="Moffat C.S."/>
        </authorList>
    </citation>
    <scope>NUCLEOTIDE SEQUENCE</scope>
    <source>
        <strain evidence="5">86-124</strain>
    </source>
</reference>
<dbReference type="Gene3D" id="2.40.50.40">
    <property type="match status" value="1"/>
</dbReference>
<evidence type="ECO:0000313" key="5">
    <source>
        <dbReference type="EMBL" id="KAI1506806.1"/>
    </source>
</evidence>
<protein>
    <submittedName>
        <fullName evidence="5">Chromo domain containing protein</fullName>
    </submittedName>
</protein>
<keyword evidence="7" id="KW-1185">Reference proteome</keyword>
<gene>
    <name evidence="5" type="ORF">Ptr86124_014256</name>
    <name evidence="4" type="ORF">PtrM4_153970</name>
</gene>
<proteinExistence type="predicted"/>
<dbReference type="EMBL" id="NRDI02000132">
    <property type="protein sequence ID" value="KAI1506806.1"/>
    <property type="molecule type" value="Genomic_DNA"/>
</dbReference>
<reference evidence="5" key="3">
    <citation type="journal article" date="2022" name="bioRxiv">
        <title>A global pangenome for the wheat fungal pathogen Pyrenophora tritici-repentis and prediction of effector protein structural homology.</title>
        <authorList>
            <person name="Moolhuijzen P."/>
            <person name="See P.T."/>
            <person name="Shi G."/>
            <person name="Powell H.R."/>
            <person name="Cockram J."/>
            <person name="Jorgensen L.N."/>
            <person name="Benslimane H."/>
            <person name="Strelkov S.E."/>
            <person name="Turner J."/>
            <person name="Liu Z."/>
            <person name="Moffat C.S."/>
        </authorList>
    </citation>
    <scope>NUCLEOTIDE SEQUENCE</scope>
    <source>
        <strain evidence="5">86-124</strain>
    </source>
</reference>
<dbReference type="GO" id="GO:0006338">
    <property type="term" value="P:chromatin remodeling"/>
    <property type="evidence" value="ECO:0007669"/>
    <property type="project" value="UniProtKB-ARBA"/>
</dbReference>
<name>A0A316ZJ89_9PLEO</name>
<dbReference type="SUPFAM" id="SSF54160">
    <property type="entry name" value="Chromo domain-like"/>
    <property type="match status" value="1"/>
</dbReference>
<evidence type="ECO:0000256" key="1">
    <source>
        <dbReference type="ARBA" id="ARBA00011353"/>
    </source>
</evidence>
<comment type="caution">
    <text evidence="5">The sequence shown here is derived from an EMBL/GenBank/DDBJ whole genome shotgun (WGS) entry which is preliminary data.</text>
</comment>
<accession>A0A316ZJ89</accession>